<proteinExistence type="predicted"/>
<feature type="domain" description="DUF4444" evidence="1">
    <location>
        <begin position="197"/>
        <end position="236"/>
    </location>
</feature>
<dbReference type="InterPro" id="IPR045864">
    <property type="entry name" value="aa-tRNA-synth_II/BPL/LPL"/>
</dbReference>
<accession>A0A1N7NEB6</accession>
<reference evidence="4" key="1">
    <citation type="submission" date="2017-01" db="EMBL/GenBank/DDBJ databases">
        <authorList>
            <person name="Varghese N."/>
            <person name="Submissions S."/>
        </authorList>
    </citation>
    <scope>NUCLEOTIDE SEQUENCE [LARGE SCALE GENOMIC DNA]</scope>
    <source>
        <strain evidence="4">DSM 29430</strain>
    </source>
</reference>
<gene>
    <name evidence="3" type="ORF">SAMN05421759_10814</name>
</gene>
<dbReference type="Pfam" id="PF16917">
    <property type="entry name" value="BPL_LplA_LipB_2"/>
    <property type="match status" value="1"/>
</dbReference>
<name>A0A1N7NEB6_9RHOB</name>
<dbReference type="InterPro" id="IPR004143">
    <property type="entry name" value="BPL_LPL_catalytic"/>
</dbReference>
<feature type="domain" description="BPL/LPL catalytic" evidence="2">
    <location>
        <begin position="12"/>
        <end position="191"/>
    </location>
</feature>
<protein>
    <submittedName>
        <fullName evidence="3">Biotin-(Acetyl-CoA carboxylase) ligase</fullName>
    </submittedName>
</protein>
<keyword evidence="3" id="KW-0436">Ligase</keyword>
<dbReference type="Gene3D" id="2.30.30.100">
    <property type="match status" value="1"/>
</dbReference>
<sequence>MRDGMGGGAPDFPPLLTGRAVAGEAPRAAAIRAAEAGADPGLILYDALAEDLHAAIVFAPDRPREEAAVMLPLAGVALQNALGSVAPPEVAVHLGWDGSVHVNGGRAGRIAMIAPASADDAAPDWLVVTLDLHFVPRDADGGMHPDETTLHAEGCGNLTPMPVLESYARHLLHWLHDWDTDGLSGLHREYSGLVWQLGEEVTLAGRSGHFLGLDERLGALVKADGTTHLLPLSLMMEQP</sequence>
<dbReference type="Pfam" id="PF14563">
    <property type="entry name" value="DUF4444"/>
    <property type="match status" value="1"/>
</dbReference>
<dbReference type="STRING" id="633194.SAMN05421759_10814"/>
<dbReference type="AlphaFoldDB" id="A0A1N7NEB6"/>
<evidence type="ECO:0000259" key="1">
    <source>
        <dbReference type="Pfam" id="PF14563"/>
    </source>
</evidence>
<evidence type="ECO:0000259" key="2">
    <source>
        <dbReference type="Pfam" id="PF16917"/>
    </source>
</evidence>
<dbReference type="GO" id="GO:0016874">
    <property type="term" value="F:ligase activity"/>
    <property type="evidence" value="ECO:0007669"/>
    <property type="project" value="UniProtKB-KW"/>
</dbReference>
<keyword evidence="4" id="KW-1185">Reference proteome</keyword>
<dbReference type="RefSeq" id="WP_159441655.1">
    <property type="nucleotide sequence ID" value="NZ_FTOQ01000008.1"/>
</dbReference>
<dbReference type="EMBL" id="FTOQ01000008">
    <property type="protein sequence ID" value="SIS96753.1"/>
    <property type="molecule type" value="Genomic_DNA"/>
</dbReference>
<dbReference type="Proteomes" id="UP000186684">
    <property type="component" value="Unassembled WGS sequence"/>
</dbReference>
<dbReference type="Gene3D" id="3.30.930.10">
    <property type="entry name" value="Bira Bifunctional Protein, Domain 2"/>
    <property type="match status" value="1"/>
</dbReference>
<organism evidence="3 4">
    <name type="scientific">Roseivivax lentus</name>
    <dbReference type="NCBI Taxonomy" id="633194"/>
    <lineage>
        <taxon>Bacteria</taxon>
        <taxon>Pseudomonadati</taxon>
        <taxon>Pseudomonadota</taxon>
        <taxon>Alphaproteobacteria</taxon>
        <taxon>Rhodobacterales</taxon>
        <taxon>Roseobacteraceae</taxon>
        <taxon>Roseivivax</taxon>
    </lineage>
</organism>
<dbReference type="InterPro" id="IPR028044">
    <property type="entry name" value="DUF4444"/>
</dbReference>
<dbReference type="OrthoDB" id="7657788at2"/>
<evidence type="ECO:0000313" key="4">
    <source>
        <dbReference type="Proteomes" id="UP000186684"/>
    </source>
</evidence>
<evidence type="ECO:0000313" key="3">
    <source>
        <dbReference type="EMBL" id="SIS96753.1"/>
    </source>
</evidence>